<organism evidence="1 2">
    <name type="scientific">Nitrosotalea sinensis</name>
    <dbReference type="NCBI Taxonomy" id="1499975"/>
    <lineage>
        <taxon>Archaea</taxon>
        <taxon>Nitrososphaerota</taxon>
        <taxon>Nitrososphaeria</taxon>
        <taxon>Nitrosotaleales</taxon>
        <taxon>Nitrosotaleaceae</taxon>
        <taxon>Nitrosotalea</taxon>
    </lineage>
</organism>
<evidence type="ECO:0000313" key="1">
    <source>
        <dbReference type="EMBL" id="SHO47501.1"/>
    </source>
</evidence>
<protein>
    <submittedName>
        <fullName evidence="1">Uncharacterized protein</fullName>
    </submittedName>
</protein>
<dbReference type="EMBL" id="FRFC01000005">
    <property type="protein sequence ID" value="SHO47501.1"/>
    <property type="molecule type" value="Genomic_DNA"/>
</dbReference>
<sequence length="61" mass="6814">METVTKKTTLIEFEGKKHVLPNDITLGTFLVMLGLSEETPVKMIATKEGFLLIPNIVKNLQ</sequence>
<gene>
    <name evidence="1" type="ORF">NSIN_40113</name>
</gene>
<dbReference type="OrthoDB" id="10214at2157"/>
<accession>A0A2H1EIH6</accession>
<keyword evidence="2" id="KW-1185">Reference proteome</keyword>
<evidence type="ECO:0000313" key="2">
    <source>
        <dbReference type="Proteomes" id="UP000232412"/>
    </source>
</evidence>
<name>A0A2H1EIH6_9ARCH</name>
<reference evidence="2" key="1">
    <citation type="submission" date="2016-12" db="EMBL/GenBank/DDBJ databases">
        <authorList>
            <person name="Herbold C."/>
        </authorList>
    </citation>
    <scope>NUCLEOTIDE SEQUENCE [LARGE SCALE GENOMIC DNA]</scope>
</reference>
<dbReference type="Proteomes" id="UP000232412">
    <property type="component" value="Unassembled WGS sequence"/>
</dbReference>
<proteinExistence type="predicted"/>
<dbReference type="AlphaFoldDB" id="A0A2H1EIH6"/>
<dbReference type="RefSeq" id="WP_133124120.1">
    <property type="nucleotide sequence ID" value="NZ_FRFC01000005.1"/>
</dbReference>